<evidence type="ECO:0000313" key="3">
    <source>
        <dbReference type="EMBL" id="KAF4121544.1"/>
    </source>
</evidence>
<dbReference type="InterPro" id="IPR015034">
    <property type="entry name" value="Bles03"/>
</dbReference>
<evidence type="ECO:0000313" key="4">
    <source>
        <dbReference type="Proteomes" id="UP000749293"/>
    </source>
</evidence>
<name>A0A9P4YV38_9HYPO</name>
<keyword evidence="4" id="KW-1185">Reference proteome</keyword>
<reference evidence="3" key="1">
    <citation type="submission" date="2020-03" db="EMBL/GenBank/DDBJ databases">
        <title>Site-based positive gene gene selection in Geosmithia morbida across the United States reveals a broad range of putative effectors and factors for local host and environmental adapation.</title>
        <authorList>
            <person name="Onufrak A."/>
            <person name="Murdoch R.W."/>
            <person name="Gazis R."/>
            <person name="Huff M."/>
            <person name="Staton M."/>
            <person name="Klingeman W."/>
            <person name="Hadziabdic D."/>
        </authorList>
    </citation>
    <scope>NUCLEOTIDE SEQUENCE</scope>
    <source>
        <strain evidence="3">1262</strain>
    </source>
</reference>
<feature type="region of interest" description="Disordered" evidence="2">
    <location>
        <begin position="29"/>
        <end position="51"/>
    </location>
</feature>
<evidence type="ECO:0000256" key="1">
    <source>
        <dbReference type="ARBA" id="ARBA00010568"/>
    </source>
</evidence>
<dbReference type="PANTHER" id="PTHR31977">
    <property type="entry name" value="UPF0696 PROTEIN C11ORF68"/>
    <property type="match status" value="1"/>
</dbReference>
<dbReference type="Pfam" id="PF08939">
    <property type="entry name" value="Bles03"/>
    <property type="match status" value="1"/>
</dbReference>
<dbReference type="OrthoDB" id="10067381at2759"/>
<gene>
    <name evidence="3" type="ORF">GMORB2_1952</name>
</gene>
<dbReference type="AlphaFoldDB" id="A0A9P4YV38"/>
<proteinExistence type="inferred from homology"/>
<evidence type="ECO:0000256" key="2">
    <source>
        <dbReference type="SAM" id="MobiDB-lite"/>
    </source>
</evidence>
<protein>
    <recommendedName>
        <fullName evidence="5">DUF1917-domain-containing protein</fullName>
    </recommendedName>
</protein>
<evidence type="ECO:0008006" key="5">
    <source>
        <dbReference type="Google" id="ProtNLM"/>
    </source>
</evidence>
<dbReference type="PANTHER" id="PTHR31977:SF1">
    <property type="entry name" value="UPF0696 PROTEIN C11ORF68"/>
    <property type="match status" value="1"/>
</dbReference>
<dbReference type="InterPro" id="IPR023398">
    <property type="entry name" value="TIF_eIF4e-like"/>
</dbReference>
<dbReference type="GeneID" id="55968182"/>
<organism evidence="3 4">
    <name type="scientific">Geosmithia morbida</name>
    <dbReference type="NCBI Taxonomy" id="1094350"/>
    <lineage>
        <taxon>Eukaryota</taxon>
        <taxon>Fungi</taxon>
        <taxon>Dikarya</taxon>
        <taxon>Ascomycota</taxon>
        <taxon>Pezizomycotina</taxon>
        <taxon>Sordariomycetes</taxon>
        <taxon>Hypocreomycetidae</taxon>
        <taxon>Hypocreales</taxon>
        <taxon>Bionectriaceae</taxon>
        <taxon>Geosmithia</taxon>
    </lineage>
</organism>
<dbReference type="Proteomes" id="UP000749293">
    <property type="component" value="Unassembled WGS sequence"/>
</dbReference>
<dbReference type="EMBL" id="JAANYQ010000012">
    <property type="protein sequence ID" value="KAF4121544.1"/>
    <property type="molecule type" value="Genomic_DNA"/>
</dbReference>
<dbReference type="SUPFAM" id="SSF55418">
    <property type="entry name" value="eIF4e-like"/>
    <property type="match status" value="1"/>
</dbReference>
<dbReference type="RefSeq" id="XP_035320196.1">
    <property type="nucleotide sequence ID" value="XM_035463932.1"/>
</dbReference>
<accession>A0A9P4YV38</accession>
<comment type="similarity">
    <text evidence="1">Belongs to the UPF0696 family.</text>
</comment>
<sequence length="298" mass="32740">MDSDDSDFYGDADSVSALESRIEDFDVSSWRQRHSQSKTGRPLLPSSAPGLADTASSTVATRLHNPYAGVPYAWQLTESVDAFLDRLPPQTTTGVPWIFICNPYIARVEKRVSDVVQSKGAGNGDEAPDEAHSDVAIVVEGGTERLAILKRFVDRLRSSGRPKSIVERDVARETKMAANDVLNLAHAYKVRPGKVNDVWAVVARATADNELGIAAKVAPKSDMDEDPRKDRLICIYTADFKDTADVARVVRKLREIGLVNAKGRPIYYKPDVFTYIGIASGNPWGIRPSLYSSTSMLR</sequence>
<comment type="caution">
    <text evidence="3">The sequence shown here is derived from an EMBL/GenBank/DDBJ whole genome shotgun (WGS) entry which is preliminary data.</text>
</comment>
<dbReference type="Gene3D" id="3.30.760.10">
    <property type="entry name" value="RNA Cap, Translation Initiation Factor Eif4e"/>
    <property type="match status" value="1"/>
</dbReference>